<dbReference type="PROSITE" id="PS50111">
    <property type="entry name" value="CHEMOTAXIS_TRANSDUC_2"/>
    <property type="match status" value="1"/>
</dbReference>
<evidence type="ECO:0000259" key="11">
    <source>
        <dbReference type="PROSITE" id="PS50885"/>
    </source>
</evidence>
<dbReference type="SMART" id="SM01049">
    <property type="entry name" value="Cache_2"/>
    <property type="match status" value="1"/>
</dbReference>
<evidence type="ECO:0000256" key="8">
    <source>
        <dbReference type="PROSITE-ProRule" id="PRU00284"/>
    </source>
</evidence>
<comment type="similarity">
    <text evidence="7">Belongs to the methyl-accepting chemotaxis (MCP) protein family.</text>
</comment>
<dbReference type="Gene3D" id="1.10.287.950">
    <property type="entry name" value="Methyl-accepting chemotaxis protein"/>
    <property type="match status" value="1"/>
</dbReference>
<reference evidence="12" key="2">
    <citation type="submission" date="2021-08" db="EMBL/GenBank/DDBJ databases">
        <authorList>
            <person name="Dalcin Martins P."/>
        </authorList>
    </citation>
    <scope>NUCLEOTIDE SEQUENCE</scope>
    <source>
        <strain evidence="12">MAG_39</strain>
    </source>
</reference>
<feature type="transmembrane region" description="Helical" evidence="9">
    <location>
        <begin position="20"/>
        <end position="44"/>
    </location>
</feature>
<evidence type="ECO:0000256" key="9">
    <source>
        <dbReference type="SAM" id="Phobius"/>
    </source>
</evidence>
<reference evidence="12" key="1">
    <citation type="journal article" date="2021" name="bioRxiv">
        <title>Unraveling nitrogen, sulfur and carbon metabolic pathways and microbial community transcriptional responses to substrate deprivation and toxicity stresses in a bioreactor mimicking anoxic brackish coastal sediment conditions.</title>
        <authorList>
            <person name="Martins P.D."/>
            <person name="Echeveste M.J."/>
            <person name="Arshad A."/>
            <person name="Kurth J."/>
            <person name="Ouboter H."/>
            <person name="Jetten M.S.M."/>
            <person name="Welte C.U."/>
        </authorList>
    </citation>
    <scope>NUCLEOTIDE SEQUENCE</scope>
    <source>
        <strain evidence="12">MAG_39</strain>
    </source>
</reference>
<keyword evidence="3 9" id="KW-0812">Transmembrane</keyword>
<evidence type="ECO:0000259" key="10">
    <source>
        <dbReference type="PROSITE" id="PS50111"/>
    </source>
</evidence>
<gene>
    <name evidence="12" type="ORF">K8I29_05820</name>
</gene>
<keyword evidence="2" id="KW-1003">Cell membrane</keyword>
<dbReference type="AlphaFoldDB" id="A0A953LZK9"/>
<dbReference type="SUPFAM" id="SSF58104">
    <property type="entry name" value="Methyl-accepting chemotaxis protein (MCP) signaling domain"/>
    <property type="match status" value="1"/>
</dbReference>
<name>A0A953LZK9_9BACT</name>
<dbReference type="Pfam" id="PF00672">
    <property type="entry name" value="HAMP"/>
    <property type="match status" value="1"/>
</dbReference>
<organism evidence="12 13">
    <name type="scientific">Candidatus Nitrobium versatile</name>
    <dbReference type="NCBI Taxonomy" id="2884831"/>
    <lineage>
        <taxon>Bacteria</taxon>
        <taxon>Pseudomonadati</taxon>
        <taxon>Nitrospirota</taxon>
        <taxon>Nitrospiria</taxon>
        <taxon>Nitrospirales</taxon>
        <taxon>Nitrospiraceae</taxon>
        <taxon>Candidatus Nitrobium</taxon>
    </lineage>
</organism>
<dbReference type="Pfam" id="PF17200">
    <property type="entry name" value="sCache_2"/>
    <property type="match status" value="1"/>
</dbReference>
<dbReference type="CDD" id="cd06225">
    <property type="entry name" value="HAMP"/>
    <property type="match status" value="1"/>
</dbReference>
<feature type="domain" description="HAMP" evidence="11">
    <location>
        <begin position="229"/>
        <end position="280"/>
    </location>
</feature>
<evidence type="ECO:0000313" key="12">
    <source>
        <dbReference type="EMBL" id="MBZ0155719.1"/>
    </source>
</evidence>
<feature type="transmembrane region" description="Helical" evidence="9">
    <location>
        <begin position="204"/>
        <end position="227"/>
    </location>
</feature>
<keyword evidence="4 9" id="KW-1133">Transmembrane helix</keyword>
<dbReference type="PROSITE" id="PS50885">
    <property type="entry name" value="HAMP"/>
    <property type="match status" value="1"/>
</dbReference>
<dbReference type="InterPro" id="IPR003660">
    <property type="entry name" value="HAMP_dom"/>
</dbReference>
<dbReference type="Pfam" id="PF00015">
    <property type="entry name" value="MCPsignal"/>
    <property type="match status" value="1"/>
</dbReference>
<accession>A0A953LZK9</accession>
<evidence type="ECO:0000313" key="13">
    <source>
        <dbReference type="Proteomes" id="UP000705867"/>
    </source>
</evidence>
<evidence type="ECO:0000256" key="1">
    <source>
        <dbReference type="ARBA" id="ARBA00004651"/>
    </source>
</evidence>
<dbReference type="InterPro" id="IPR033480">
    <property type="entry name" value="sCache_2"/>
</dbReference>
<protein>
    <submittedName>
        <fullName evidence="12">Methyl-accepting chemotaxis protein</fullName>
    </submittedName>
</protein>
<keyword evidence="6 8" id="KW-0807">Transducer</keyword>
<dbReference type="EMBL" id="JAIOIV010000043">
    <property type="protein sequence ID" value="MBZ0155719.1"/>
    <property type="molecule type" value="Genomic_DNA"/>
</dbReference>
<sequence length="568" mass="63157">MKLFFRKTGGVHSSLNNQVFLFSVIPMIVVFCILTYLAVSTIIGRGEEKLRIYRNMLLNERKEMIRGYTDLAVRAIETLPRNDAERAIKRLKYGKNGYFWINDFNHFMISHPDPKLEGRDTSDLRDPNGVYILKEIVRVCRENGEGFVAYSWKTPNDERLQPKISYAKAIGKWNWIVGTGIYVNDIDETVVKEKERIQREVAALIRKIIIMSLVVMAVLIFLVRFFVDRLINKPAEKITETVKRFDNDLTVRIPVTTRNEIGELASWFNHYIEGMRDVVSKVSGAVAGITSYAHEVSRAVEQQATVASQQSAAVAEITSTMEELSASSTQIADHSHSVVGIASKTWEDTKKGANAVESVIFKMNEIHNDNQASIREIVELGRKSKEISKVMEIINSIADQTKLIAFNAALEASSAGESGRRFGVVAVEIRRLADSVMESTGEIEAKINEIQEAINRLVIASEKGSKGIQEGMEYSNQTATLLIDIVDAAQATTDAARQISLSTQQQKTASNQVVTALREIVAGAGQTSDSINQISAISRELSALSDDLKHLVERFKVQETPAAGGEGR</sequence>
<dbReference type="Proteomes" id="UP000705867">
    <property type="component" value="Unassembled WGS sequence"/>
</dbReference>
<keyword evidence="5 9" id="KW-0472">Membrane</keyword>
<evidence type="ECO:0000256" key="6">
    <source>
        <dbReference type="ARBA" id="ARBA00023224"/>
    </source>
</evidence>
<proteinExistence type="inferred from homology"/>
<evidence type="ECO:0000256" key="2">
    <source>
        <dbReference type="ARBA" id="ARBA00022475"/>
    </source>
</evidence>
<dbReference type="PANTHER" id="PTHR32089">
    <property type="entry name" value="METHYL-ACCEPTING CHEMOTAXIS PROTEIN MCPB"/>
    <property type="match status" value="1"/>
</dbReference>
<evidence type="ECO:0000256" key="5">
    <source>
        <dbReference type="ARBA" id="ARBA00023136"/>
    </source>
</evidence>
<evidence type="ECO:0000256" key="3">
    <source>
        <dbReference type="ARBA" id="ARBA00022692"/>
    </source>
</evidence>
<feature type="domain" description="Methyl-accepting transducer" evidence="10">
    <location>
        <begin position="285"/>
        <end position="521"/>
    </location>
</feature>
<dbReference type="PANTHER" id="PTHR32089:SF112">
    <property type="entry name" value="LYSOZYME-LIKE PROTEIN-RELATED"/>
    <property type="match status" value="1"/>
</dbReference>
<dbReference type="GO" id="GO:0005886">
    <property type="term" value="C:plasma membrane"/>
    <property type="evidence" value="ECO:0007669"/>
    <property type="project" value="UniProtKB-SubCell"/>
</dbReference>
<dbReference type="SMART" id="SM00304">
    <property type="entry name" value="HAMP"/>
    <property type="match status" value="1"/>
</dbReference>
<dbReference type="GO" id="GO:0007165">
    <property type="term" value="P:signal transduction"/>
    <property type="evidence" value="ECO:0007669"/>
    <property type="project" value="UniProtKB-KW"/>
</dbReference>
<dbReference type="SMART" id="SM00283">
    <property type="entry name" value="MA"/>
    <property type="match status" value="1"/>
</dbReference>
<dbReference type="InterPro" id="IPR004089">
    <property type="entry name" value="MCPsignal_dom"/>
</dbReference>
<dbReference type="Gene3D" id="3.30.450.20">
    <property type="entry name" value="PAS domain"/>
    <property type="match status" value="1"/>
</dbReference>
<comment type="subcellular location">
    <subcellularLocation>
        <location evidence="1">Cell membrane</location>
        <topology evidence="1">Multi-pass membrane protein</topology>
    </subcellularLocation>
</comment>
<comment type="caution">
    <text evidence="12">The sequence shown here is derived from an EMBL/GenBank/DDBJ whole genome shotgun (WGS) entry which is preliminary data.</text>
</comment>
<evidence type="ECO:0000256" key="4">
    <source>
        <dbReference type="ARBA" id="ARBA00022989"/>
    </source>
</evidence>
<evidence type="ECO:0000256" key="7">
    <source>
        <dbReference type="ARBA" id="ARBA00029447"/>
    </source>
</evidence>